<keyword evidence="3 6" id="KW-0812">Transmembrane</keyword>
<gene>
    <name evidence="8" type="ORF">GLW07_00710</name>
</gene>
<keyword evidence="4 6" id="KW-1133">Transmembrane helix</keyword>
<sequence>MKKSVNPFLWIGIALLLTILMIFLINPPWLARVRSMLSLESLSLLADYFRSLGVWAPIISIALMIAQGILAPLPSFVITAANGLAFGIPFGFLISWTGGMAAAIVMFWLARLLGAGFVEKVTKQNRLLHQANRYSGKNGFFLIFVARLIPIVSFDFISFLAGLSQISFRSFFVATALGQIPGTILYTIVGHDVAHLDEYQTRFLWTSIIIVLFIITGKVAASRNKK</sequence>
<dbReference type="RefSeq" id="WP_160917805.1">
    <property type="nucleotide sequence ID" value="NZ_WMEY01000001.1"/>
</dbReference>
<keyword evidence="5 6" id="KW-0472">Membrane</keyword>
<comment type="caution">
    <text evidence="6">Lacks conserved residue(s) required for the propagation of feature annotation.</text>
</comment>
<feature type="transmembrane region" description="Helical" evidence="6">
    <location>
        <begin position="139"/>
        <end position="163"/>
    </location>
</feature>
<feature type="transmembrane region" description="Helical" evidence="6">
    <location>
        <begin position="7"/>
        <end position="28"/>
    </location>
</feature>
<comment type="similarity">
    <text evidence="6">Belongs to the TVP38/TMEM64 family.</text>
</comment>
<feature type="transmembrane region" description="Helical" evidence="6">
    <location>
        <begin position="48"/>
        <end position="66"/>
    </location>
</feature>
<dbReference type="AlphaFoldDB" id="A0A845EVN5"/>
<dbReference type="PANTHER" id="PTHR12677:SF59">
    <property type="entry name" value="GOLGI APPARATUS MEMBRANE PROTEIN TVP38-RELATED"/>
    <property type="match status" value="1"/>
</dbReference>
<feature type="transmembrane region" description="Helical" evidence="6">
    <location>
        <begin position="203"/>
        <end position="221"/>
    </location>
</feature>
<dbReference type="PANTHER" id="PTHR12677">
    <property type="entry name" value="GOLGI APPARATUS MEMBRANE PROTEIN TVP38-RELATED"/>
    <property type="match status" value="1"/>
</dbReference>
<comment type="subcellular location">
    <subcellularLocation>
        <location evidence="1 6">Cell membrane</location>
        <topology evidence="1 6">Multi-pass membrane protein</topology>
    </subcellularLocation>
</comment>
<dbReference type="Pfam" id="PF09335">
    <property type="entry name" value="VTT_dom"/>
    <property type="match status" value="1"/>
</dbReference>
<evidence type="ECO:0000256" key="1">
    <source>
        <dbReference type="ARBA" id="ARBA00004651"/>
    </source>
</evidence>
<keyword evidence="2 6" id="KW-1003">Cell membrane</keyword>
<protein>
    <recommendedName>
        <fullName evidence="6">TVP38/TMEM64 family membrane protein</fullName>
    </recommendedName>
</protein>
<reference evidence="8 9" key="1">
    <citation type="submission" date="2019-11" db="EMBL/GenBank/DDBJ databases">
        <title>Genome sequences of 17 halophilic strains isolated from different environments.</title>
        <authorList>
            <person name="Furrow R.E."/>
        </authorList>
    </citation>
    <scope>NUCLEOTIDE SEQUENCE [LARGE SCALE GENOMIC DNA]</scope>
    <source>
        <strain evidence="8 9">22506_14_FS</strain>
    </source>
</reference>
<evidence type="ECO:0000313" key="9">
    <source>
        <dbReference type="Proteomes" id="UP000447833"/>
    </source>
</evidence>
<evidence type="ECO:0000259" key="7">
    <source>
        <dbReference type="Pfam" id="PF09335"/>
    </source>
</evidence>
<proteinExistence type="inferred from homology"/>
<evidence type="ECO:0000256" key="5">
    <source>
        <dbReference type="ARBA" id="ARBA00023136"/>
    </source>
</evidence>
<evidence type="ECO:0000256" key="3">
    <source>
        <dbReference type="ARBA" id="ARBA00022692"/>
    </source>
</evidence>
<accession>A0A845EVN5</accession>
<dbReference type="InterPro" id="IPR032816">
    <property type="entry name" value="VTT_dom"/>
</dbReference>
<dbReference type="Proteomes" id="UP000447833">
    <property type="component" value="Unassembled WGS sequence"/>
</dbReference>
<dbReference type="InterPro" id="IPR015414">
    <property type="entry name" value="TMEM64"/>
</dbReference>
<dbReference type="GO" id="GO:0005886">
    <property type="term" value="C:plasma membrane"/>
    <property type="evidence" value="ECO:0007669"/>
    <property type="project" value="UniProtKB-SubCell"/>
</dbReference>
<evidence type="ECO:0000313" key="8">
    <source>
        <dbReference type="EMBL" id="MYL61865.1"/>
    </source>
</evidence>
<organism evidence="8 9">
    <name type="scientific">Guptibacillus hwajinpoensis</name>
    <dbReference type="NCBI Taxonomy" id="208199"/>
    <lineage>
        <taxon>Bacteria</taxon>
        <taxon>Bacillati</taxon>
        <taxon>Bacillota</taxon>
        <taxon>Bacilli</taxon>
        <taxon>Bacillales</taxon>
        <taxon>Guptibacillaceae</taxon>
        <taxon>Guptibacillus</taxon>
    </lineage>
</organism>
<evidence type="ECO:0000256" key="4">
    <source>
        <dbReference type="ARBA" id="ARBA00022989"/>
    </source>
</evidence>
<name>A0A845EVN5_9BACL</name>
<comment type="caution">
    <text evidence="8">The sequence shown here is derived from an EMBL/GenBank/DDBJ whole genome shotgun (WGS) entry which is preliminary data.</text>
</comment>
<feature type="domain" description="VTT" evidence="7">
    <location>
        <begin position="73"/>
        <end position="191"/>
    </location>
</feature>
<dbReference type="EMBL" id="WMEY01000001">
    <property type="protein sequence ID" value="MYL61865.1"/>
    <property type="molecule type" value="Genomic_DNA"/>
</dbReference>
<evidence type="ECO:0000256" key="2">
    <source>
        <dbReference type="ARBA" id="ARBA00022475"/>
    </source>
</evidence>
<evidence type="ECO:0000256" key="6">
    <source>
        <dbReference type="RuleBase" id="RU366058"/>
    </source>
</evidence>